<accession>A0A923KSW0</accession>
<keyword evidence="2" id="KW-1185">Reference proteome</keyword>
<gene>
    <name evidence="1" type="ORF">H8K36_04725</name>
</gene>
<proteinExistence type="predicted"/>
<protein>
    <submittedName>
        <fullName evidence="1">Uncharacterized protein</fullName>
    </submittedName>
</protein>
<dbReference type="AlphaFoldDB" id="A0A923KSW0"/>
<evidence type="ECO:0000313" key="1">
    <source>
        <dbReference type="EMBL" id="MBC3880667.1"/>
    </source>
</evidence>
<evidence type="ECO:0000313" key="2">
    <source>
        <dbReference type="Proteomes" id="UP000627446"/>
    </source>
</evidence>
<sequence length="145" mass="16614">MSSVIGVIPTFPLNWELLKTRANTKIEVNEISKGYLYKIEFRGKLFNFRNSDSRKDFKIHPPIEYLDEKRSNLIDIESLSRGWESVGCSYYIAPEGEYEDADFVDLVAIIAETTQGIILNINSIWSWSFGLSTPQELISRSSALR</sequence>
<reference evidence="1" key="1">
    <citation type="submission" date="2020-08" db="EMBL/GenBank/DDBJ databases">
        <title>Novel species isolated from subtropical streams in China.</title>
        <authorList>
            <person name="Lu H."/>
        </authorList>
    </citation>
    <scope>NUCLEOTIDE SEQUENCE</scope>
    <source>
        <strain evidence="1">LX22W</strain>
    </source>
</reference>
<dbReference type="RefSeq" id="WP_186914845.1">
    <property type="nucleotide sequence ID" value="NZ_JACOFZ010000001.1"/>
</dbReference>
<name>A0A923KSW0_9BURK</name>
<organism evidence="1 2">
    <name type="scientific">Undibacterium nitidum</name>
    <dbReference type="NCBI Taxonomy" id="2762298"/>
    <lineage>
        <taxon>Bacteria</taxon>
        <taxon>Pseudomonadati</taxon>
        <taxon>Pseudomonadota</taxon>
        <taxon>Betaproteobacteria</taxon>
        <taxon>Burkholderiales</taxon>
        <taxon>Oxalobacteraceae</taxon>
        <taxon>Undibacterium</taxon>
    </lineage>
</organism>
<dbReference type="EMBL" id="JACOFZ010000001">
    <property type="protein sequence ID" value="MBC3880667.1"/>
    <property type="molecule type" value="Genomic_DNA"/>
</dbReference>
<comment type="caution">
    <text evidence="1">The sequence shown here is derived from an EMBL/GenBank/DDBJ whole genome shotgun (WGS) entry which is preliminary data.</text>
</comment>
<dbReference type="Proteomes" id="UP000627446">
    <property type="component" value="Unassembled WGS sequence"/>
</dbReference>